<dbReference type="Proteomes" id="UP000011650">
    <property type="component" value="Unassembled WGS sequence"/>
</dbReference>
<dbReference type="EMBL" id="AOJG01000038">
    <property type="protein sequence ID" value="EMA58305.1"/>
    <property type="molecule type" value="Genomic_DNA"/>
</dbReference>
<comment type="caution">
    <text evidence="2">The sequence shown here is derived from an EMBL/GenBank/DDBJ whole genome shotgun (WGS) entry which is preliminary data.</text>
</comment>
<keyword evidence="1" id="KW-1133">Transmembrane helix</keyword>
<feature type="transmembrane region" description="Helical" evidence="1">
    <location>
        <begin position="44"/>
        <end position="63"/>
    </location>
</feature>
<accession>M0NNS8</accession>
<keyword evidence="3" id="KW-1185">Reference proteome</keyword>
<name>M0NNS8_9EURY</name>
<dbReference type="OrthoDB" id="320964at2157"/>
<evidence type="ECO:0000313" key="2">
    <source>
        <dbReference type="EMBL" id="EMA58305.1"/>
    </source>
</evidence>
<sequence length="66" mass="7151">MRLPPSLLYRLRDASRPIVAVVAAGFLGAQFLRGEALAPGFGWVLLLFFGMTLGFVALAGWATDRE</sequence>
<dbReference type="RefSeq" id="WP_008007562.1">
    <property type="nucleotide sequence ID" value="NZ_AOJG01000038.1"/>
</dbReference>
<organism evidence="2 3">
    <name type="scientific">Halorubrum lipolyticum DSM 21995</name>
    <dbReference type="NCBI Taxonomy" id="1227482"/>
    <lineage>
        <taxon>Archaea</taxon>
        <taxon>Methanobacteriati</taxon>
        <taxon>Methanobacteriota</taxon>
        <taxon>Stenosarchaea group</taxon>
        <taxon>Halobacteria</taxon>
        <taxon>Halobacteriales</taxon>
        <taxon>Haloferacaceae</taxon>
        <taxon>Halorubrum</taxon>
    </lineage>
</organism>
<protein>
    <submittedName>
        <fullName evidence="2">Uncharacterized protein</fullName>
    </submittedName>
</protein>
<reference evidence="2 3" key="1">
    <citation type="journal article" date="2014" name="PLoS Genet.">
        <title>Phylogenetically driven sequencing of extremely halophilic archaea reveals strategies for static and dynamic osmo-response.</title>
        <authorList>
            <person name="Becker E.A."/>
            <person name="Seitzer P.M."/>
            <person name="Tritt A."/>
            <person name="Larsen D."/>
            <person name="Krusor M."/>
            <person name="Yao A.I."/>
            <person name="Wu D."/>
            <person name="Madern D."/>
            <person name="Eisen J.A."/>
            <person name="Darling A.E."/>
            <person name="Facciotti M.T."/>
        </authorList>
    </citation>
    <scope>NUCLEOTIDE SEQUENCE [LARGE SCALE GENOMIC DNA]</scope>
    <source>
        <strain evidence="2 3">DSM 21995</strain>
    </source>
</reference>
<proteinExistence type="predicted"/>
<dbReference type="AlphaFoldDB" id="M0NNS8"/>
<evidence type="ECO:0000313" key="3">
    <source>
        <dbReference type="Proteomes" id="UP000011650"/>
    </source>
</evidence>
<keyword evidence="1" id="KW-0472">Membrane</keyword>
<dbReference type="PATRIC" id="fig|1227482.3.peg.2811"/>
<evidence type="ECO:0000256" key="1">
    <source>
        <dbReference type="SAM" id="Phobius"/>
    </source>
</evidence>
<keyword evidence="1" id="KW-0812">Transmembrane</keyword>
<dbReference type="STRING" id="1227482.C469_13885"/>
<gene>
    <name evidence="2" type="ORF">C469_13885</name>
</gene>